<name>A0A450SWL3_9GAMM</name>
<proteinExistence type="predicted"/>
<sequence length="34" mass="4081">MTGFKTPEPYLQIVFYHRLQEIRGTYLLDAPREP</sequence>
<dbReference type="AlphaFoldDB" id="A0A450SWL3"/>
<dbReference type="EMBL" id="CAADEW010000082">
    <property type="protein sequence ID" value="VFJ58432.1"/>
    <property type="molecule type" value="Genomic_DNA"/>
</dbReference>
<dbReference type="EMBL" id="CAADFD010000079">
    <property type="protein sequence ID" value="VFJ63050.1"/>
    <property type="molecule type" value="Genomic_DNA"/>
</dbReference>
<accession>A0A450SWL3</accession>
<organism evidence="1">
    <name type="scientific">Candidatus Kentrum sp. FW</name>
    <dbReference type="NCBI Taxonomy" id="2126338"/>
    <lineage>
        <taxon>Bacteria</taxon>
        <taxon>Pseudomonadati</taxon>
        <taxon>Pseudomonadota</taxon>
        <taxon>Gammaproteobacteria</taxon>
        <taxon>Candidatus Kentrum</taxon>
    </lineage>
</organism>
<reference evidence="1" key="1">
    <citation type="submission" date="2019-02" db="EMBL/GenBank/DDBJ databases">
        <authorList>
            <person name="Gruber-Vodicka R. H."/>
            <person name="Seah K. B. B."/>
        </authorList>
    </citation>
    <scope>NUCLEOTIDE SEQUENCE</scope>
    <source>
        <strain evidence="2">BECK_BZ106</strain>
        <strain evidence="1">BECK_BZ15</strain>
    </source>
</reference>
<gene>
    <name evidence="1" type="ORF">BECKFW1821A_GA0114235_10825</name>
    <name evidence="2" type="ORF">BECKFW1821B_GA0114236_10796</name>
</gene>
<evidence type="ECO:0000313" key="1">
    <source>
        <dbReference type="EMBL" id="VFJ58432.1"/>
    </source>
</evidence>
<protein>
    <submittedName>
        <fullName evidence="1">Uncharacterized protein</fullName>
    </submittedName>
</protein>
<evidence type="ECO:0000313" key="2">
    <source>
        <dbReference type="EMBL" id="VFJ63050.1"/>
    </source>
</evidence>